<dbReference type="InterPro" id="IPR002737">
    <property type="entry name" value="MEMO1_fam"/>
</dbReference>
<dbReference type="RefSeq" id="WP_092994294.1">
    <property type="nucleotide sequence ID" value="NZ_FMWD01000003.1"/>
</dbReference>
<dbReference type="NCBIfam" id="TIGR04336">
    <property type="entry name" value="AmmeMemoSam_B"/>
    <property type="match status" value="1"/>
</dbReference>
<dbReference type="OrthoDB" id="9782820at2"/>
<sequence>MTSTRPPAVAGLFYPSDPTELQELVLELLNAAPEPGSSVPKAIIAPHAGYPYSGAIAARAYACLASARERITRVVLLGPSHRVPLLGLATSGADFFHTPLGDIPLDRVSIASVEALPQVKRLDAAHQMEHSLEVHLPFLQGLLGSFRLVPLVVGDATPEETAEVLEHLWGSEETAIVISSDLSHFHDYATAQRLDRSTRDAIEQLDCSAIGHEDACGRNPIRGLLLAAKRRGLTVKTLQLGNSADAAGPRDSVVGYGAWSFTDVES</sequence>
<dbReference type="Gene3D" id="3.40.830.10">
    <property type="entry name" value="LigB-like"/>
    <property type="match status" value="1"/>
</dbReference>
<dbReference type="CDD" id="cd07361">
    <property type="entry name" value="MEMO_like"/>
    <property type="match status" value="1"/>
</dbReference>
<dbReference type="Proteomes" id="UP000199648">
    <property type="component" value="Unassembled WGS sequence"/>
</dbReference>
<reference evidence="3 4" key="1">
    <citation type="submission" date="2016-10" db="EMBL/GenBank/DDBJ databases">
        <authorList>
            <person name="de Groot N.N."/>
        </authorList>
    </citation>
    <scope>NUCLEOTIDE SEQUENCE [LARGE SCALE GENOMIC DNA]</scope>
    <source>
        <strain evidence="3 4">HLD2</strain>
    </source>
</reference>
<gene>
    <name evidence="3" type="ORF">SAMN03097708_01341</name>
</gene>
<dbReference type="HAMAP" id="MF_00055">
    <property type="entry name" value="MEMO1"/>
    <property type="match status" value="1"/>
</dbReference>
<dbReference type="PANTHER" id="PTHR11060">
    <property type="entry name" value="PROTEIN MEMO1"/>
    <property type="match status" value="1"/>
</dbReference>
<proteinExistence type="inferred from homology"/>
<protein>
    <recommendedName>
        <fullName evidence="2">MEMO1 family protein SAMN03097708_01341</fullName>
    </recommendedName>
</protein>
<evidence type="ECO:0000313" key="3">
    <source>
        <dbReference type="EMBL" id="SCZ56351.1"/>
    </source>
</evidence>
<keyword evidence="4" id="KW-1185">Reference proteome</keyword>
<dbReference type="AlphaFoldDB" id="A0A1G5Q4P4"/>
<accession>A0A1G5Q4P4</accession>
<dbReference type="EMBL" id="FMWD01000003">
    <property type="protein sequence ID" value="SCZ56351.1"/>
    <property type="molecule type" value="Genomic_DNA"/>
</dbReference>
<dbReference type="Pfam" id="PF01875">
    <property type="entry name" value="Memo"/>
    <property type="match status" value="1"/>
</dbReference>
<name>A0A1G5Q4P4_9GAMM</name>
<dbReference type="STRING" id="415747.SAMN03097708_01341"/>
<comment type="similarity">
    <text evidence="1 2">Belongs to the MEMO1 family.</text>
</comment>
<evidence type="ECO:0000256" key="1">
    <source>
        <dbReference type="ARBA" id="ARBA00006315"/>
    </source>
</evidence>
<evidence type="ECO:0000313" key="4">
    <source>
        <dbReference type="Proteomes" id="UP000199648"/>
    </source>
</evidence>
<evidence type="ECO:0000256" key="2">
    <source>
        <dbReference type="HAMAP-Rule" id="MF_00055"/>
    </source>
</evidence>
<dbReference type="PANTHER" id="PTHR11060:SF0">
    <property type="entry name" value="PROTEIN MEMO1"/>
    <property type="match status" value="1"/>
</dbReference>
<organism evidence="3 4">
    <name type="scientific">Thiohalomonas denitrificans</name>
    <dbReference type="NCBI Taxonomy" id="415747"/>
    <lineage>
        <taxon>Bacteria</taxon>
        <taxon>Pseudomonadati</taxon>
        <taxon>Pseudomonadota</taxon>
        <taxon>Gammaproteobacteria</taxon>
        <taxon>Thiohalomonadales</taxon>
        <taxon>Thiohalomonadaceae</taxon>
        <taxon>Thiohalomonas</taxon>
    </lineage>
</organism>